<protein>
    <submittedName>
        <fullName evidence="2">Uncharacterized protein</fullName>
    </submittedName>
</protein>
<feature type="region of interest" description="Disordered" evidence="1">
    <location>
        <begin position="101"/>
        <end position="141"/>
    </location>
</feature>
<name>A0A8J2PZH5_9HEXA</name>
<dbReference type="EMBL" id="CAJVCH010570160">
    <property type="protein sequence ID" value="CAG7834207.1"/>
    <property type="molecule type" value="Genomic_DNA"/>
</dbReference>
<accession>A0A8J2PZH5</accession>
<feature type="region of interest" description="Disordered" evidence="1">
    <location>
        <begin position="217"/>
        <end position="270"/>
    </location>
</feature>
<gene>
    <name evidence="2" type="ORF">AFUS01_LOCUS43735</name>
</gene>
<proteinExistence type="predicted"/>
<feature type="compositionally biased region" description="Acidic residues" evidence="1">
    <location>
        <begin position="104"/>
        <end position="115"/>
    </location>
</feature>
<dbReference type="AlphaFoldDB" id="A0A8J2PZH5"/>
<reference evidence="2" key="1">
    <citation type="submission" date="2021-06" db="EMBL/GenBank/DDBJ databases">
        <authorList>
            <person name="Hodson N. C."/>
            <person name="Mongue J. A."/>
            <person name="Jaron S. K."/>
        </authorList>
    </citation>
    <scope>NUCLEOTIDE SEQUENCE</scope>
</reference>
<dbReference type="Proteomes" id="UP000708208">
    <property type="component" value="Unassembled WGS sequence"/>
</dbReference>
<evidence type="ECO:0000313" key="2">
    <source>
        <dbReference type="EMBL" id="CAG7834207.1"/>
    </source>
</evidence>
<organism evidence="2 3">
    <name type="scientific">Allacma fusca</name>
    <dbReference type="NCBI Taxonomy" id="39272"/>
    <lineage>
        <taxon>Eukaryota</taxon>
        <taxon>Metazoa</taxon>
        <taxon>Ecdysozoa</taxon>
        <taxon>Arthropoda</taxon>
        <taxon>Hexapoda</taxon>
        <taxon>Collembola</taxon>
        <taxon>Symphypleona</taxon>
        <taxon>Sminthuridae</taxon>
        <taxon>Allacma</taxon>
    </lineage>
</organism>
<feature type="compositionally biased region" description="Low complexity" evidence="1">
    <location>
        <begin position="241"/>
        <end position="260"/>
    </location>
</feature>
<comment type="caution">
    <text evidence="2">The sequence shown here is derived from an EMBL/GenBank/DDBJ whole genome shotgun (WGS) entry which is preliminary data.</text>
</comment>
<sequence>MEEKKRFERKSIVRFEISAEKKTDFPSGSAIALQPDEFYADAERKNVTNTTPSEFSLLEVKNSIDKLISRSQKYLPPVSLEQIEEDSGQDELDTREDISVSTYQDDDGSVEEDASCESGDPSEIYDSTVTSDTESDMNKDLSQPYSEYMKRFLKLKQTLQNWDKFLNHHGINKLDPNNSRILENRESLKQIFQEFKHIASRHQAGFLGVLLGDKTSGDNGISEDSGHDIKRVQRKRVCRDNSSPNSLSKNSSNWSLSKSNQRWNSSKRPSSRDSEAEVQCLVVHLLYIQLLPSKKIIIGWMAWNLEPATKETGHLEKLPNSAVALASLIVPNLLPTMKFAKVVVKELF</sequence>
<evidence type="ECO:0000313" key="3">
    <source>
        <dbReference type="Proteomes" id="UP000708208"/>
    </source>
</evidence>
<keyword evidence="3" id="KW-1185">Reference proteome</keyword>
<evidence type="ECO:0000256" key="1">
    <source>
        <dbReference type="SAM" id="MobiDB-lite"/>
    </source>
</evidence>